<sequence length="105" mass="11736">MLTVNSNILGLKLCVQTIHFPNSLCPVQDSVGLEPLLSVTRREAGYIPDSSAVLHWANTETNNCACKQSLPRSFYLHHSAIILFAALYCYFIRRALICFHGNVNI</sequence>
<comment type="caution">
    <text evidence="2">The sequence shown here is derived from an EMBL/GenBank/DDBJ whole genome shotgun (WGS) entry which is preliminary data.</text>
</comment>
<protein>
    <submittedName>
        <fullName evidence="2">Uncharacterized protein</fullName>
    </submittedName>
</protein>
<keyword evidence="1" id="KW-1133">Transmembrane helix</keyword>
<evidence type="ECO:0000313" key="3">
    <source>
        <dbReference type="Proteomes" id="UP001345963"/>
    </source>
</evidence>
<keyword evidence="3" id="KW-1185">Reference proteome</keyword>
<dbReference type="Proteomes" id="UP001345963">
    <property type="component" value="Unassembled WGS sequence"/>
</dbReference>
<keyword evidence="1" id="KW-0812">Transmembrane</keyword>
<accession>A0ABU7C4W0</accession>
<organism evidence="2 3">
    <name type="scientific">Ataeniobius toweri</name>
    <dbReference type="NCBI Taxonomy" id="208326"/>
    <lineage>
        <taxon>Eukaryota</taxon>
        <taxon>Metazoa</taxon>
        <taxon>Chordata</taxon>
        <taxon>Craniata</taxon>
        <taxon>Vertebrata</taxon>
        <taxon>Euteleostomi</taxon>
        <taxon>Actinopterygii</taxon>
        <taxon>Neopterygii</taxon>
        <taxon>Teleostei</taxon>
        <taxon>Neoteleostei</taxon>
        <taxon>Acanthomorphata</taxon>
        <taxon>Ovalentaria</taxon>
        <taxon>Atherinomorphae</taxon>
        <taxon>Cyprinodontiformes</taxon>
        <taxon>Goodeidae</taxon>
        <taxon>Ataeniobius</taxon>
    </lineage>
</organism>
<evidence type="ECO:0000256" key="1">
    <source>
        <dbReference type="SAM" id="Phobius"/>
    </source>
</evidence>
<proteinExistence type="predicted"/>
<gene>
    <name evidence="2" type="ORF">ATANTOWER_029417</name>
</gene>
<name>A0ABU7C4W0_9TELE</name>
<evidence type="ECO:0000313" key="2">
    <source>
        <dbReference type="EMBL" id="MED6257674.1"/>
    </source>
</evidence>
<feature type="transmembrane region" description="Helical" evidence="1">
    <location>
        <begin position="74"/>
        <end position="92"/>
    </location>
</feature>
<reference evidence="2 3" key="1">
    <citation type="submission" date="2021-07" db="EMBL/GenBank/DDBJ databases">
        <authorList>
            <person name="Palmer J.M."/>
        </authorList>
    </citation>
    <scope>NUCLEOTIDE SEQUENCE [LARGE SCALE GENOMIC DNA]</scope>
    <source>
        <strain evidence="2 3">AT_MEX2019</strain>
        <tissue evidence="2">Muscle</tissue>
    </source>
</reference>
<dbReference type="EMBL" id="JAHUTI010079438">
    <property type="protein sequence ID" value="MED6257674.1"/>
    <property type="molecule type" value="Genomic_DNA"/>
</dbReference>
<keyword evidence="1" id="KW-0472">Membrane</keyword>